<organism evidence="9 10">
    <name type="scientific">Corynespora cassiicola Philippines</name>
    <dbReference type="NCBI Taxonomy" id="1448308"/>
    <lineage>
        <taxon>Eukaryota</taxon>
        <taxon>Fungi</taxon>
        <taxon>Dikarya</taxon>
        <taxon>Ascomycota</taxon>
        <taxon>Pezizomycotina</taxon>
        <taxon>Dothideomycetes</taxon>
        <taxon>Pleosporomycetidae</taxon>
        <taxon>Pleosporales</taxon>
        <taxon>Corynesporascaceae</taxon>
        <taxon>Corynespora</taxon>
    </lineage>
</organism>
<name>A0A2T2NIC5_CORCC</name>
<dbReference type="GO" id="GO:0003906">
    <property type="term" value="F:DNA-(apurinic or apyrimidinic site) endonuclease activity"/>
    <property type="evidence" value="ECO:0007669"/>
    <property type="project" value="TreeGrafter"/>
</dbReference>
<dbReference type="GO" id="GO:0006284">
    <property type="term" value="P:base-excision repair"/>
    <property type="evidence" value="ECO:0007669"/>
    <property type="project" value="TreeGrafter"/>
</dbReference>
<keyword evidence="2 6" id="KW-0479">Metal-binding</keyword>
<evidence type="ECO:0000256" key="1">
    <source>
        <dbReference type="ARBA" id="ARBA00007092"/>
    </source>
</evidence>
<comment type="cofactor">
    <cofactor evidence="6">
        <name>Mg(2+)</name>
        <dbReference type="ChEBI" id="CHEBI:18420"/>
    </cofactor>
    <cofactor evidence="6">
        <name>Mn(2+)</name>
        <dbReference type="ChEBI" id="CHEBI:29035"/>
    </cofactor>
    <text evidence="6">Probably binds two magnesium or manganese ions per subunit.</text>
</comment>
<dbReference type="GO" id="GO:0005634">
    <property type="term" value="C:nucleus"/>
    <property type="evidence" value="ECO:0007669"/>
    <property type="project" value="TreeGrafter"/>
</dbReference>
<dbReference type="InterPro" id="IPR036691">
    <property type="entry name" value="Endo/exonu/phosph_ase_sf"/>
</dbReference>
<evidence type="ECO:0000256" key="4">
    <source>
        <dbReference type="ARBA" id="ARBA00022842"/>
    </source>
</evidence>
<protein>
    <submittedName>
        <fullName evidence="9">DNase I-like protein</fullName>
    </submittedName>
</protein>
<feature type="site" description="Important for catalytic activity" evidence="7">
    <location>
        <position position="274"/>
    </location>
</feature>
<keyword evidence="6" id="KW-0464">Manganese</keyword>
<dbReference type="InterPro" id="IPR005135">
    <property type="entry name" value="Endo/exonuclease/phosphatase"/>
</dbReference>
<sequence length="323" mass="36707">MRIISWNINGIAPFLQKPITSFFRSKEFSKKIHSGISSPSLRRFLKRHNWPEILFLQEVKIAASDTKTQDNVRGATNTQSRENSTRFQCAWPKGNGKVYGVCSIIRNDVSTSYQAKFRTVDWDKEERISVVELKTPNFKLALFNIYAVNGTDNPYRNLSTGAIQGTRHDIKLMFHRFLMEESKSLEARGWDVLLAGDFNVAPNVMDGYPKLRSCPKQHVVNRIDFHNRILGGSGDGIGQGLNGVDIWRKMHENERRYTYFPRGKAWGSSCDRVDYFIAGRGTWTKGLIKSCAILDSEVERGPSDHVTVWVDADLAAQDLTEAI</sequence>
<accession>A0A2T2NIC5</accession>
<proteinExistence type="inferred from homology"/>
<dbReference type="EMBL" id="KZ678137">
    <property type="protein sequence ID" value="PSN65181.1"/>
    <property type="molecule type" value="Genomic_DNA"/>
</dbReference>
<feature type="active site" description="Proton donor/acceptor" evidence="5">
    <location>
        <position position="197"/>
    </location>
</feature>
<dbReference type="GO" id="GO:0008081">
    <property type="term" value="F:phosphoric diester hydrolase activity"/>
    <property type="evidence" value="ECO:0007669"/>
    <property type="project" value="TreeGrafter"/>
</dbReference>
<dbReference type="GO" id="GO:0046872">
    <property type="term" value="F:metal ion binding"/>
    <property type="evidence" value="ECO:0007669"/>
    <property type="project" value="UniProtKB-KW"/>
</dbReference>
<dbReference type="Gene3D" id="3.60.10.10">
    <property type="entry name" value="Endonuclease/exonuclease/phosphatase"/>
    <property type="match status" value="1"/>
</dbReference>
<feature type="binding site" evidence="6">
    <location>
        <position position="199"/>
    </location>
    <ligand>
        <name>Mg(2+)</name>
        <dbReference type="ChEBI" id="CHEBI:18420"/>
        <label>1</label>
    </ligand>
</feature>
<dbReference type="AlphaFoldDB" id="A0A2T2NIC5"/>
<dbReference type="STRING" id="1448308.A0A2T2NIC5"/>
<evidence type="ECO:0000313" key="9">
    <source>
        <dbReference type="EMBL" id="PSN65181.1"/>
    </source>
</evidence>
<feature type="binding site" evidence="6">
    <location>
        <position position="197"/>
    </location>
    <ligand>
        <name>Mg(2+)</name>
        <dbReference type="ChEBI" id="CHEBI:18420"/>
        <label>1</label>
    </ligand>
</feature>
<feature type="site" description="Transition state stabilizer" evidence="7">
    <location>
        <position position="199"/>
    </location>
</feature>
<evidence type="ECO:0000256" key="7">
    <source>
        <dbReference type="PIRSR" id="PIRSR604808-3"/>
    </source>
</evidence>
<keyword evidence="3" id="KW-0378">Hydrolase</keyword>
<dbReference type="InterPro" id="IPR004808">
    <property type="entry name" value="AP_endonuc_1"/>
</dbReference>
<dbReference type="SUPFAM" id="SSF56219">
    <property type="entry name" value="DNase I-like"/>
    <property type="match status" value="1"/>
</dbReference>
<reference evidence="9 10" key="1">
    <citation type="journal article" date="2018" name="Front. Microbiol.">
        <title>Genome-Wide Analysis of Corynespora cassiicola Leaf Fall Disease Putative Effectors.</title>
        <authorList>
            <person name="Lopez D."/>
            <person name="Ribeiro S."/>
            <person name="Label P."/>
            <person name="Fumanal B."/>
            <person name="Venisse J.S."/>
            <person name="Kohler A."/>
            <person name="de Oliveira R.R."/>
            <person name="Labutti K."/>
            <person name="Lipzen A."/>
            <person name="Lail K."/>
            <person name="Bauer D."/>
            <person name="Ohm R.A."/>
            <person name="Barry K.W."/>
            <person name="Spatafora J."/>
            <person name="Grigoriev I.V."/>
            <person name="Martin F.M."/>
            <person name="Pujade-Renaud V."/>
        </authorList>
    </citation>
    <scope>NUCLEOTIDE SEQUENCE [LARGE SCALE GENOMIC DNA]</scope>
    <source>
        <strain evidence="9 10">Philippines</strain>
    </source>
</reference>
<evidence type="ECO:0000256" key="5">
    <source>
        <dbReference type="PIRSR" id="PIRSR604808-1"/>
    </source>
</evidence>
<comment type="similarity">
    <text evidence="1">Belongs to the DNA repair enzymes AP/ExoA family.</text>
</comment>
<keyword evidence="10" id="KW-1185">Reference proteome</keyword>
<feature type="site" description="Interaction with DNA substrate" evidence="7">
    <location>
        <position position="305"/>
    </location>
</feature>
<dbReference type="PROSITE" id="PS51435">
    <property type="entry name" value="AP_NUCLEASE_F1_4"/>
    <property type="match status" value="1"/>
</dbReference>
<evidence type="ECO:0000256" key="6">
    <source>
        <dbReference type="PIRSR" id="PIRSR604808-2"/>
    </source>
</evidence>
<evidence type="ECO:0000313" key="10">
    <source>
        <dbReference type="Proteomes" id="UP000240883"/>
    </source>
</evidence>
<evidence type="ECO:0000256" key="2">
    <source>
        <dbReference type="ARBA" id="ARBA00022723"/>
    </source>
</evidence>
<dbReference type="GO" id="GO:0008311">
    <property type="term" value="F:double-stranded DNA 3'-5' DNA exonuclease activity"/>
    <property type="evidence" value="ECO:0007669"/>
    <property type="project" value="TreeGrafter"/>
</dbReference>
<keyword evidence="4 6" id="KW-0460">Magnesium</keyword>
<feature type="binding site" evidence="6">
    <location>
        <position position="7"/>
    </location>
    <ligand>
        <name>Mg(2+)</name>
        <dbReference type="ChEBI" id="CHEBI:18420"/>
        <label>1</label>
    </ligand>
</feature>
<feature type="binding site" evidence="6">
    <location>
        <position position="58"/>
    </location>
    <ligand>
        <name>Mg(2+)</name>
        <dbReference type="ChEBI" id="CHEBI:18420"/>
        <label>1</label>
    </ligand>
</feature>
<dbReference type="Proteomes" id="UP000240883">
    <property type="component" value="Unassembled WGS sequence"/>
</dbReference>
<feature type="binding site" evidence="6">
    <location>
        <position position="304"/>
    </location>
    <ligand>
        <name>Mg(2+)</name>
        <dbReference type="ChEBI" id="CHEBI:18420"/>
        <label>1</label>
    </ligand>
</feature>
<evidence type="ECO:0000259" key="8">
    <source>
        <dbReference type="Pfam" id="PF03372"/>
    </source>
</evidence>
<gene>
    <name evidence="9" type="ORF">BS50DRAFT_622462</name>
</gene>
<dbReference type="Pfam" id="PF03372">
    <property type="entry name" value="Exo_endo_phos"/>
    <property type="match status" value="1"/>
</dbReference>
<dbReference type="PANTHER" id="PTHR22748:SF14">
    <property type="entry name" value="ENDONUCLEASE_EXONUCLEASE_PHOSPHATASE DOMAIN-CONTAINING PROTEIN"/>
    <property type="match status" value="1"/>
</dbReference>
<evidence type="ECO:0000256" key="3">
    <source>
        <dbReference type="ARBA" id="ARBA00022801"/>
    </source>
</evidence>
<feature type="domain" description="Endonuclease/exonuclease/phosphatase" evidence="8">
    <location>
        <begin position="4"/>
        <end position="305"/>
    </location>
</feature>
<dbReference type="PANTHER" id="PTHR22748">
    <property type="entry name" value="AP ENDONUCLEASE"/>
    <property type="match status" value="1"/>
</dbReference>
<feature type="active site" evidence="5">
    <location>
        <position position="146"/>
    </location>
</feature>
<feature type="active site" description="Proton acceptor" evidence="5">
    <location>
        <position position="305"/>
    </location>
</feature>
<feature type="binding site" evidence="6">
    <location>
        <position position="305"/>
    </location>
    <ligand>
        <name>Mg(2+)</name>
        <dbReference type="ChEBI" id="CHEBI:18420"/>
        <label>1</label>
    </ligand>
</feature>
<dbReference type="OrthoDB" id="498125at2759"/>